<dbReference type="Proteomes" id="UP000016930">
    <property type="component" value="Unassembled WGS sequence"/>
</dbReference>
<keyword evidence="1" id="KW-0805">Transcription regulation</keyword>
<dbReference type="InterPro" id="IPR038212">
    <property type="entry name" value="TF_EnY2_sf"/>
</dbReference>
<accession>M2QUT4</accession>
<dbReference type="GO" id="GO:0005643">
    <property type="term" value="C:nuclear pore"/>
    <property type="evidence" value="ECO:0007669"/>
    <property type="project" value="UniProtKB-UniRule"/>
</dbReference>
<dbReference type="GO" id="GO:0003713">
    <property type="term" value="F:transcription coactivator activity"/>
    <property type="evidence" value="ECO:0007669"/>
    <property type="project" value="UniProtKB-UniRule"/>
</dbReference>
<keyword evidence="1" id="KW-0813">Transport</keyword>
<dbReference type="HAMAP" id="MF_03046">
    <property type="entry name" value="ENY2_Sus1"/>
    <property type="match status" value="1"/>
</dbReference>
<keyword evidence="1" id="KW-0539">Nucleus</keyword>
<dbReference type="Pfam" id="PF10163">
    <property type="entry name" value="EnY2"/>
    <property type="match status" value="1"/>
</dbReference>
<dbReference type="EMBL" id="KB445799">
    <property type="protein sequence ID" value="EMD35835.1"/>
    <property type="molecule type" value="Genomic_DNA"/>
</dbReference>
<dbReference type="GO" id="GO:0000124">
    <property type="term" value="C:SAGA complex"/>
    <property type="evidence" value="ECO:0007669"/>
    <property type="project" value="UniProtKB-UniRule"/>
</dbReference>
<comment type="subcellular location">
    <subcellularLocation>
        <location evidence="1">Nucleus</location>
        <location evidence="1">Nucleoplasm</location>
    </subcellularLocation>
    <subcellularLocation>
        <location evidence="1">Cytoplasm</location>
        <location evidence="1">P-body</location>
    </subcellularLocation>
</comment>
<dbReference type="Gene3D" id="1.10.246.140">
    <property type="match status" value="1"/>
</dbReference>
<comment type="subunit">
    <text evidence="1">Component of the nuclear pore complex (NPC)-associated TREX-2 complex (transcription and export complex 2), composed of at least SUS1, SAC3, THP1, SEM1, and CDC31. TREX-2 contains 2 SUS1 chains. The TREX-2 complex interacts with the nucleoporin NUP1. Component of the 1.8 MDa SAGA transcription coactivator-HAT complex. SAGA is built of 5 distinct domains with specialized functions. Within the SAGA complex, SUS1, SGF11, SGF73 and UBP8 form an additional subcomplex of SAGA called the DUB module (deubiquitination module). Interacts directly with THP1, SAC3, SGF11, and with the RNA polymerase II.</text>
</comment>
<keyword evidence="1" id="KW-0010">Activator</keyword>
<keyword evidence="3" id="KW-1185">Reference proteome</keyword>
<keyword evidence="1" id="KW-0811">Translocation</keyword>
<keyword evidence="1" id="KW-0509">mRNA transport</keyword>
<dbReference type="PANTHER" id="PTHR12514">
    <property type="entry name" value="ENHANCER OF YELLOW 2 TRANSCRIPTION FACTOR"/>
    <property type="match status" value="1"/>
</dbReference>
<dbReference type="GO" id="GO:0070390">
    <property type="term" value="C:transcription export complex 2"/>
    <property type="evidence" value="ECO:0007669"/>
    <property type="project" value="UniProtKB-UniRule"/>
</dbReference>
<sequence length="99" mass="11752">MPARNEGRHDYLFAQLRRRMAESGEWDRIYAQLRQELKECGWRDDFKNRSKEGARKSEGITFEALMDTHRPQAEGEVPQAVKQNIKNMIKRYLDSQIEP</sequence>
<evidence type="ECO:0000313" key="3">
    <source>
        <dbReference type="Proteomes" id="UP000016930"/>
    </source>
</evidence>
<keyword evidence="1" id="KW-0963">Cytoplasm</keyword>
<dbReference type="GO" id="GO:0071819">
    <property type="term" value="C:DUBm complex"/>
    <property type="evidence" value="ECO:0007669"/>
    <property type="project" value="UniProtKB-UniRule"/>
</dbReference>
<dbReference type="HOGENOM" id="CLU_134052_2_0_1"/>
<gene>
    <name evidence="1" type="primary">SUS1</name>
    <name evidence="2" type="ORF">CERSUDRAFT_96058</name>
</gene>
<dbReference type="GO" id="GO:0006406">
    <property type="term" value="P:mRNA export from nucleus"/>
    <property type="evidence" value="ECO:0007669"/>
    <property type="project" value="UniProtKB-UniRule"/>
</dbReference>
<dbReference type="GO" id="GO:0015031">
    <property type="term" value="P:protein transport"/>
    <property type="evidence" value="ECO:0007669"/>
    <property type="project" value="UniProtKB-KW"/>
</dbReference>
<dbReference type="STRING" id="914234.M2QUT4"/>
<comment type="function">
    <text evidence="1">Involved in mRNA export coupled transcription activation by association with both the TREX-2 and the SAGA complexes. At the promoters, SAGA is required for recruitment of the basal transcription machinery. It influences RNA polymerase II transcriptional activity through different activities such as TBP interaction and promoter selectivity, interaction with transcription activators, and chromatin modification through histone acetylation and deubiquitination. Within the SAGA complex, participates to a subcomplex required for deubiquitination of H2B and for the maintenance of steady-state H3 methylation levels. The TREX-2 complex functions in docking export-competent ribonucleoprotein particles (mRNPs) to the nuclear entrance of the nuclear pore complex (nuclear basket). TREX-2 participates in mRNA export and accurate chromatin positioning in the nucleus by tethering genes to the nuclear periphery. May also be involved in cytoplasmic mRNA decay by interaction with components of P-bodies.</text>
</comment>
<proteinExistence type="inferred from homology"/>
<dbReference type="OrthoDB" id="6221744at2759"/>
<name>M2QUT4_CERS8</name>
<dbReference type="GO" id="GO:0006325">
    <property type="term" value="P:chromatin organization"/>
    <property type="evidence" value="ECO:0007669"/>
    <property type="project" value="UniProtKB-KW"/>
</dbReference>
<evidence type="ECO:0000313" key="2">
    <source>
        <dbReference type="EMBL" id="EMD35835.1"/>
    </source>
</evidence>
<keyword evidence="1" id="KW-0156">Chromatin regulator</keyword>
<comment type="similarity">
    <text evidence="1">Belongs to the ENY2 family.</text>
</comment>
<keyword evidence="1" id="KW-0653">Protein transport</keyword>
<dbReference type="GO" id="GO:0006368">
    <property type="term" value="P:transcription elongation by RNA polymerase II"/>
    <property type="evidence" value="ECO:0007669"/>
    <property type="project" value="UniProtKB-UniRule"/>
</dbReference>
<dbReference type="GO" id="GO:0000932">
    <property type="term" value="C:P-body"/>
    <property type="evidence" value="ECO:0007669"/>
    <property type="project" value="UniProtKB-SubCell"/>
</dbReference>
<protein>
    <recommendedName>
        <fullName evidence="1">Transcription and mRNA export factor SUS1</fullName>
    </recommendedName>
</protein>
<evidence type="ECO:0000256" key="1">
    <source>
        <dbReference type="HAMAP-Rule" id="MF_03046"/>
    </source>
</evidence>
<dbReference type="GO" id="GO:0005654">
    <property type="term" value="C:nucleoplasm"/>
    <property type="evidence" value="ECO:0007669"/>
    <property type="project" value="UniProtKB-SubCell"/>
</dbReference>
<dbReference type="InterPro" id="IPR018783">
    <property type="entry name" value="TF_ENY2"/>
</dbReference>
<keyword evidence="1" id="KW-0804">Transcription</keyword>
<dbReference type="AlphaFoldDB" id="M2QUT4"/>
<organism evidence="2 3">
    <name type="scientific">Ceriporiopsis subvermispora (strain B)</name>
    <name type="common">White-rot fungus</name>
    <name type="synonym">Gelatoporia subvermispora</name>
    <dbReference type="NCBI Taxonomy" id="914234"/>
    <lineage>
        <taxon>Eukaryota</taxon>
        <taxon>Fungi</taxon>
        <taxon>Dikarya</taxon>
        <taxon>Basidiomycota</taxon>
        <taxon>Agaricomycotina</taxon>
        <taxon>Agaricomycetes</taxon>
        <taxon>Polyporales</taxon>
        <taxon>Gelatoporiaceae</taxon>
        <taxon>Gelatoporia</taxon>
    </lineage>
</organism>
<reference evidence="2 3" key="1">
    <citation type="journal article" date="2012" name="Proc. Natl. Acad. Sci. U.S.A.">
        <title>Comparative genomics of Ceriporiopsis subvermispora and Phanerochaete chrysosporium provide insight into selective ligninolysis.</title>
        <authorList>
            <person name="Fernandez-Fueyo E."/>
            <person name="Ruiz-Duenas F.J."/>
            <person name="Ferreira P."/>
            <person name="Floudas D."/>
            <person name="Hibbett D.S."/>
            <person name="Canessa P."/>
            <person name="Larrondo L.F."/>
            <person name="James T.Y."/>
            <person name="Seelenfreund D."/>
            <person name="Lobos S."/>
            <person name="Polanco R."/>
            <person name="Tello M."/>
            <person name="Honda Y."/>
            <person name="Watanabe T."/>
            <person name="Watanabe T."/>
            <person name="Ryu J.S."/>
            <person name="Kubicek C.P."/>
            <person name="Schmoll M."/>
            <person name="Gaskell J."/>
            <person name="Hammel K.E."/>
            <person name="St John F.J."/>
            <person name="Vanden Wymelenberg A."/>
            <person name="Sabat G."/>
            <person name="Splinter BonDurant S."/>
            <person name="Syed K."/>
            <person name="Yadav J.S."/>
            <person name="Doddapaneni H."/>
            <person name="Subramanian V."/>
            <person name="Lavin J.L."/>
            <person name="Oguiza J.A."/>
            <person name="Perez G."/>
            <person name="Pisabarro A.G."/>
            <person name="Ramirez L."/>
            <person name="Santoyo F."/>
            <person name="Master E."/>
            <person name="Coutinho P.M."/>
            <person name="Henrissat B."/>
            <person name="Lombard V."/>
            <person name="Magnuson J.K."/>
            <person name="Kuees U."/>
            <person name="Hori C."/>
            <person name="Igarashi K."/>
            <person name="Samejima M."/>
            <person name="Held B.W."/>
            <person name="Barry K.W."/>
            <person name="LaButti K.M."/>
            <person name="Lapidus A."/>
            <person name="Lindquist E.A."/>
            <person name="Lucas S.M."/>
            <person name="Riley R."/>
            <person name="Salamov A.A."/>
            <person name="Hoffmeister D."/>
            <person name="Schwenk D."/>
            <person name="Hadar Y."/>
            <person name="Yarden O."/>
            <person name="de Vries R.P."/>
            <person name="Wiebenga A."/>
            <person name="Stenlid J."/>
            <person name="Eastwood D."/>
            <person name="Grigoriev I.V."/>
            <person name="Berka R.M."/>
            <person name="Blanchette R.A."/>
            <person name="Kersten P."/>
            <person name="Martinez A.T."/>
            <person name="Vicuna R."/>
            <person name="Cullen D."/>
        </authorList>
    </citation>
    <scope>NUCLEOTIDE SEQUENCE [LARGE SCALE GENOMIC DNA]</scope>
    <source>
        <strain evidence="2 3">B</strain>
    </source>
</reference>